<comment type="caution">
    <text evidence="1">The sequence shown here is derived from an EMBL/GenBank/DDBJ whole genome shotgun (WGS) entry which is preliminary data.</text>
</comment>
<dbReference type="Proteomes" id="UP000814140">
    <property type="component" value="Unassembled WGS sequence"/>
</dbReference>
<keyword evidence="2" id="KW-1185">Reference proteome</keyword>
<accession>A0ACB8SSH0</accession>
<organism evidence="1 2">
    <name type="scientific">Artomyces pyxidatus</name>
    <dbReference type="NCBI Taxonomy" id="48021"/>
    <lineage>
        <taxon>Eukaryota</taxon>
        <taxon>Fungi</taxon>
        <taxon>Dikarya</taxon>
        <taxon>Basidiomycota</taxon>
        <taxon>Agaricomycotina</taxon>
        <taxon>Agaricomycetes</taxon>
        <taxon>Russulales</taxon>
        <taxon>Auriscalpiaceae</taxon>
        <taxon>Artomyces</taxon>
    </lineage>
</organism>
<protein>
    <submittedName>
        <fullName evidence="1">Cytochrome P450</fullName>
    </submittedName>
</protein>
<evidence type="ECO:0000313" key="1">
    <source>
        <dbReference type="EMBL" id="KAI0058905.1"/>
    </source>
</evidence>
<reference evidence="1" key="1">
    <citation type="submission" date="2021-03" db="EMBL/GenBank/DDBJ databases">
        <authorList>
            <consortium name="DOE Joint Genome Institute"/>
            <person name="Ahrendt S."/>
            <person name="Looney B.P."/>
            <person name="Miyauchi S."/>
            <person name="Morin E."/>
            <person name="Drula E."/>
            <person name="Courty P.E."/>
            <person name="Chicoki N."/>
            <person name="Fauchery L."/>
            <person name="Kohler A."/>
            <person name="Kuo A."/>
            <person name="Labutti K."/>
            <person name="Pangilinan J."/>
            <person name="Lipzen A."/>
            <person name="Riley R."/>
            <person name="Andreopoulos W."/>
            <person name="He G."/>
            <person name="Johnson J."/>
            <person name="Barry K.W."/>
            <person name="Grigoriev I.V."/>
            <person name="Nagy L."/>
            <person name="Hibbett D."/>
            <person name="Henrissat B."/>
            <person name="Matheny P.B."/>
            <person name="Labbe J."/>
            <person name="Martin F."/>
        </authorList>
    </citation>
    <scope>NUCLEOTIDE SEQUENCE</scope>
    <source>
        <strain evidence="1">HHB10654</strain>
    </source>
</reference>
<evidence type="ECO:0000313" key="2">
    <source>
        <dbReference type="Proteomes" id="UP000814140"/>
    </source>
</evidence>
<sequence>MLHDILRAPSSSTHIWRGVALSLLSVVATLMFRLARSRLRQTSLWKIPGPPSVSFSTGNLLQMFNSGASKYHAQITQTYGRVIRLTGLLGESHLVISDTKALTNILLQGQGVFDTPEWVLEGNTRIIGPGLLSQGGVHHRRQRKMLQPFFSTKHMRSLVPLCHRVIHQALLQEKLADGPKEVELLDWLGRLALELIAQAGMGYTFDSLSPSSEEHEFDTALKEYMPTISSINFLLRLAPQASFWPSWLLRLGGTLLPSPMLHRMMSIADIIQKYSVQILKDKNALLAGGDDEFTHQLSEGKDIISVLMRANMTASGEDWLPDSEITGQMATFLIGGTDTTSSAIARTLLLLAHHPEAQERLRKEINDTFVSSGDSELDYDELADIAYLDAVCRETLRVYPPVNFAARECRADISVPLSEPVQTSGGAISSLFIPQGTNLLVDVGGVNRDPRIWGADAEEWRPERFLAPLPESVAEARIPGVLSNLMSFSGGPRSCIGFQFAQLEMKVALLHLVRAFRFSPSTKEIVWRYGVVTTPSVEGTDAVGTEMPIIVERI</sequence>
<name>A0ACB8SSH0_9AGAM</name>
<proteinExistence type="predicted"/>
<reference evidence="1" key="2">
    <citation type="journal article" date="2022" name="New Phytol.">
        <title>Evolutionary transition to the ectomycorrhizal habit in the genomes of a hyperdiverse lineage of mushroom-forming fungi.</title>
        <authorList>
            <person name="Looney B."/>
            <person name="Miyauchi S."/>
            <person name="Morin E."/>
            <person name="Drula E."/>
            <person name="Courty P.E."/>
            <person name="Kohler A."/>
            <person name="Kuo A."/>
            <person name="LaButti K."/>
            <person name="Pangilinan J."/>
            <person name="Lipzen A."/>
            <person name="Riley R."/>
            <person name="Andreopoulos W."/>
            <person name="He G."/>
            <person name="Johnson J."/>
            <person name="Nolan M."/>
            <person name="Tritt A."/>
            <person name="Barry K.W."/>
            <person name="Grigoriev I.V."/>
            <person name="Nagy L.G."/>
            <person name="Hibbett D."/>
            <person name="Henrissat B."/>
            <person name="Matheny P.B."/>
            <person name="Labbe J."/>
            <person name="Martin F.M."/>
        </authorList>
    </citation>
    <scope>NUCLEOTIDE SEQUENCE</scope>
    <source>
        <strain evidence="1">HHB10654</strain>
    </source>
</reference>
<dbReference type="EMBL" id="MU277231">
    <property type="protein sequence ID" value="KAI0058905.1"/>
    <property type="molecule type" value="Genomic_DNA"/>
</dbReference>
<gene>
    <name evidence="1" type="ORF">BV25DRAFT_1810056</name>
</gene>